<dbReference type="EMBL" id="ANCE01000054">
    <property type="protein sequence ID" value="EMK25483.1"/>
    <property type="molecule type" value="Genomic_DNA"/>
</dbReference>
<dbReference type="Proteomes" id="UP000011980">
    <property type="component" value="Unassembled WGS sequence"/>
</dbReference>
<organism evidence="1 2">
    <name type="scientific">Leptospira kirschneri serovar Bulgarica str. Nikolaevo</name>
    <dbReference type="NCBI Taxonomy" id="1240687"/>
    <lineage>
        <taxon>Bacteria</taxon>
        <taxon>Pseudomonadati</taxon>
        <taxon>Spirochaetota</taxon>
        <taxon>Spirochaetia</taxon>
        <taxon>Leptospirales</taxon>
        <taxon>Leptospiraceae</taxon>
        <taxon>Leptospira</taxon>
    </lineage>
</organism>
<proteinExistence type="predicted"/>
<comment type="caution">
    <text evidence="1">The sequence shown here is derived from an EMBL/GenBank/DDBJ whole genome shotgun (WGS) entry which is preliminary data.</text>
</comment>
<name>M6F9R3_9LEPT</name>
<accession>M6F9R3</accession>
<evidence type="ECO:0000313" key="2">
    <source>
        <dbReference type="Proteomes" id="UP000011980"/>
    </source>
</evidence>
<reference evidence="1 2" key="1">
    <citation type="submission" date="2013-01" db="EMBL/GenBank/DDBJ databases">
        <authorList>
            <person name="Harkins D.M."/>
            <person name="Durkin A.S."/>
            <person name="Brinkac L.M."/>
            <person name="Haft D.H."/>
            <person name="Selengut J.D."/>
            <person name="Sanka R."/>
            <person name="DePew J."/>
            <person name="Purushe J."/>
            <person name="Galloway R.L."/>
            <person name="Vinetz J.M."/>
            <person name="Sutton G.G."/>
            <person name="Nierman W.C."/>
            <person name="Fouts D.E."/>
        </authorList>
    </citation>
    <scope>NUCLEOTIDE SEQUENCE [LARGE SCALE GENOMIC DNA]</scope>
    <source>
        <strain evidence="1 2">Nikolaevo</strain>
    </source>
</reference>
<dbReference type="PATRIC" id="fig|1240687.3.peg.868"/>
<dbReference type="AlphaFoldDB" id="M6F9R3"/>
<protein>
    <submittedName>
        <fullName evidence="1">Uncharacterized protein</fullName>
    </submittedName>
</protein>
<sequence length="41" mass="4963">MKHGFTKKNFQTQFIELIIRFHYNKKGAAAPFLFLVYEKEK</sequence>
<gene>
    <name evidence="1" type="ORF">LEP1GSC008_1100</name>
</gene>
<evidence type="ECO:0000313" key="1">
    <source>
        <dbReference type="EMBL" id="EMK25483.1"/>
    </source>
</evidence>